<evidence type="ECO:0000313" key="12">
    <source>
        <dbReference type="Proteomes" id="UP000179233"/>
    </source>
</evidence>
<sequence length="1640" mass="183387">MLNLSYRVRFLLKHVLRGRVTKAEASRRLGVSRKTIYAWLHRYGPEIRRTPEESAAKRVSRSEPASNRLLPIIISHPEFGPDKISWALGEQRIQMSPRSVWLFLKHQGLQLRIEREAFASSYRIPAKVQPGLPAWLRLHASARKRMVEEVVLSKRKSGEVAREFHVSRKTLVKWKRRYLDAITRNERLLVALEDRNPSASQHPRGLRKEKERVVLDFVAAYPEYSAGKIAKRLGFVGNHGVQRVLERSGLSTIERRLAYSRQIRAARLPVYPLTAWLNYLRLAIVEFLVTGAPIGPPPFDFGSRLRRAAGRAFGDARQGFGGLVGGVRSLFSLLRRSLPFFVLSALVLSGSFAWGRFLGSATSPVQLLGWVFASIALSMGSVFFLYSLKYYITLAVVLSFSREAQDLTQGSRLSTQDSKQDFSRQSSVFSSKIGWLGRVFGIHNDPGSSMPDPGSSSSGGGLEPSQTGLTPDVSQVKLERYPFISVHLPLFNESKVVERLLKACTSFDYPNYEVVVADDSTDETTGIVERFLKGYQGEAREIKGDQGEEILHVTPSTPDTPSFTLIHRADREGFKGGALREALRVSDPRTEFVVVFDADFVPYPDTLELFLKYFQASAGSLDLKINTKDSRQNFSLQSSVFSSPIAAIQGYQWHVLNKSENWITRGIRSEYAGSYVVERSGNELYGGMKLIAGSVYMIRRDLLDRFGWGTTLTEDFELTLRLYEAGYKVLYTPYIQAPAECVSTLQRLVRQRMRWAEGHSFNIRKTFLRLLFGRWADVESSKFKVQSEKLQFKVQSFRQENNRTIEQYNNYPSQKQGMVWLPSPLSFSEKLEFLYLSPYYLQAAFFLIGTVSWLISEMVFRTRLPFWTQVWGWSLVVTNLLSLPLLNTVGLFLEEAEERDYLGIFSFVTLSYLLVPFQAYASVKGFLERSEGPWFRTPKTGRITDIFRRGRFYRFMSGILPSRWPAPLQSRISKGSLIGTIQPYLVLATANNRFQNFRIRPRHMRWAGDAAFSLVVLITSLLVIMAPFIPITATAQANSGEKFVSVQDAVEGKTPETKVEVIGTPRQIRVTQEDGRELEMIFHKEPRVRIKIGEREMEITTLEITGIGAVSPKKSLIIDDQEVRYEEIVEGVDLVYKIKPSGFIEQFIIRERLPIKGIMQKMALHEVRLIGTNGTYGVFDEENNEVFKLGEGVVYEKNNTSERNRDIKFEVEKDLTSYTFIKKLERGALEWTSAPNRIYPVVLDPSVIVSGNIVDADVDFGGQEQKLVYVSNAYYAFHNDGGRIAYRKCSSNCNNGGASWSSGSDVLMSDGGDTDNEGPVVTLDGTTIWVAWFDDTNTTGDDINFQSIDTASSDTPGTAVCSSADLGNVNLSDYVSINKGTNGDFVVSYSDDPDVLEVTGVTANCDGSVTFTDITTGSGITAADQLTATVDGNNIHFVWQEAGATGLRHNYRDVSGNTWGTEVAIDTANTSTSFGLVKTSDGDFYVHAVNGANTSTLYRCATPCTDAGRSWSSSSVFTGATNLIYATATYASSENDLILSVIKDTSEQAYFLRWDEATNSVESDVCQSVGGCPYGFSPGDLGHVASMRVVTNISEAGVVLRQGTGNFEFATVPEKSLILLVLAPFLPKALKGWRKEKNAH</sequence>
<reference evidence="11 12" key="1">
    <citation type="journal article" date="2016" name="Nat. Commun.">
        <title>Thousands of microbial genomes shed light on interconnected biogeochemical processes in an aquifer system.</title>
        <authorList>
            <person name="Anantharaman K."/>
            <person name="Brown C.T."/>
            <person name="Hug L.A."/>
            <person name="Sharon I."/>
            <person name="Castelle C.J."/>
            <person name="Probst A.J."/>
            <person name="Thomas B.C."/>
            <person name="Singh A."/>
            <person name="Wilkins M.J."/>
            <person name="Karaoz U."/>
            <person name="Brodie E.L."/>
            <person name="Williams K.H."/>
            <person name="Hubbard S.S."/>
            <person name="Banfield J.F."/>
        </authorList>
    </citation>
    <scope>NUCLEOTIDE SEQUENCE [LARGE SCALE GENOMIC DNA]</scope>
</reference>
<dbReference type="PANTHER" id="PTHR43867:SF2">
    <property type="entry name" value="CELLULOSE SYNTHASE CATALYTIC SUBUNIT A [UDP-FORMING]"/>
    <property type="match status" value="1"/>
</dbReference>
<protein>
    <recommendedName>
        <fullName evidence="9 10">Glycosyltransferase 2-like domain-containing protein</fullName>
    </recommendedName>
</protein>
<keyword evidence="3" id="KW-0808">Transferase</keyword>
<feature type="transmembrane region" description="Helical" evidence="8">
    <location>
        <begin position="367"/>
        <end position="386"/>
    </location>
</feature>
<dbReference type="InterPro" id="IPR050321">
    <property type="entry name" value="Glycosyltr_2/OpgH_subfam"/>
</dbReference>
<organism evidence="11 12">
    <name type="scientific">Candidatus Chisholmbacteria bacterium RIFCSPHIGHO2_01_FULL_52_32</name>
    <dbReference type="NCBI Taxonomy" id="1797591"/>
    <lineage>
        <taxon>Bacteria</taxon>
        <taxon>Candidatus Chisholmiibacteriota</taxon>
    </lineage>
</organism>
<dbReference type="InterPro" id="IPR029044">
    <property type="entry name" value="Nucleotide-diphossugar_trans"/>
</dbReference>
<dbReference type="InterPro" id="IPR001173">
    <property type="entry name" value="Glyco_trans_2-like"/>
</dbReference>
<feature type="compositionally biased region" description="Low complexity" evidence="7">
    <location>
        <begin position="447"/>
        <end position="456"/>
    </location>
</feature>
<proteinExistence type="predicted"/>
<evidence type="ECO:0000256" key="4">
    <source>
        <dbReference type="ARBA" id="ARBA00022692"/>
    </source>
</evidence>
<dbReference type="SUPFAM" id="SSF46689">
    <property type="entry name" value="Homeodomain-like"/>
    <property type="match status" value="1"/>
</dbReference>
<keyword evidence="5 8" id="KW-1133">Transmembrane helix</keyword>
<comment type="caution">
    <text evidence="11">The sequence shown here is derived from an EMBL/GenBank/DDBJ whole genome shotgun (WGS) entry which is preliminary data.</text>
</comment>
<dbReference type="InterPro" id="IPR009057">
    <property type="entry name" value="Homeodomain-like_sf"/>
</dbReference>
<dbReference type="EMBL" id="MHCJ01000002">
    <property type="protein sequence ID" value="OGY18987.1"/>
    <property type="molecule type" value="Genomic_DNA"/>
</dbReference>
<feature type="transmembrane region" description="Helical" evidence="8">
    <location>
        <begin position="833"/>
        <end position="855"/>
    </location>
</feature>
<evidence type="ECO:0000256" key="2">
    <source>
        <dbReference type="ARBA" id="ARBA00022676"/>
    </source>
</evidence>
<evidence type="ECO:0000259" key="10">
    <source>
        <dbReference type="Pfam" id="PF13632"/>
    </source>
</evidence>
<feature type="domain" description="Glycosyltransferase 2-like" evidence="9">
    <location>
        <begin position="485"/>
        <end position="617"/>
    </location>
</feature>
<evidence type="ECO:0000313" key="11">
    <source>
        <dbReference type="EMBL" id="OGY18987.1"/>
    </source>
</evidence>
<evidence type="ECO:0000256" key="7">
    <source>
        <dbReference type="SAM" id="MobiDB-lite"/>
    </source>
</evidence>
<dbReference type="Pfam" id="PF13632">
    <property type="entry name" value="Glyco_trans_2_3"/>
    <property type="match status" value="1"/>
</dbReference>
<dbReference type="GO" id="GO:0016757">
    <property type="term" value="F:glycosyltransferase activity"/>
    <property type="evidence" value="ECO:0007669"/>
    <property type="project" value="UniProtKB-KW"/>
</dbReference>
<feature type="transmembrane region" description="Helical" evidence="8">
    <location>
        <begin position="338"/>
        <end position="355"/>
    </location>
</feature>
<dbReference type="Proteomes" id="UP000179233">
    <property type="component" value="Unassembled WGS sequence"/>
</dbReference>
<feature type="region of interest" description="Disordered" evidence="7">
    <location>
        <begin position="447"/>
        <end position="469"/>
    </location>
</feature>
<keyword evidence="4 8" id="KW-0812">Transmembrane</keyword>
<feature type="transmembrane region" description="Helical" evidence="8">
    <location>
        <begin position="900"/>
        <end position="921"/>
    </location>
</feature>
<evidence type="ECO:0000256" key="6">
    <source>
        <dbReference type="ARBA" id="ARBA00023136"/>
    </source>
</evidence>
<feature type="domain" description="Glycosyltransferase 2-like" evidence="10">
    <location>
        <begin position="646"/>
        <end position="853"/>
    </location>
</feature>
<comment type="subcellular location">
    <subcellularLocation>
        <location evidence="1">Membrane</location>
        <topology evidence="1">Multi-pass membrane protein</topology>
    </subcellularLocation>
</comment>
<dbReference type="GO" id="GO:0016020">
    <property type="term" value="C:membrane"/>
    <property type="evidence" value="ECO:0007669"/>
    <property type="project" value="UniProtKB-SubCell"/>
</dbReference>
<evidence type="ECO:0000256" key="3">
    <source>
        <dbReference type="ARBA" id="ARBA00022679"/>
    </source>
</evidence>
<dbReference type="Pfam" id="PF00535">
    <property type="entry name" value="Glycos_transf_2"/>
    <property type="match status" value="1"/>
</dbReference>
<accession>A0A1G1VUV5</accession>
<name>A0A1G1VUV5_9BACT</name>
<evidence type="ECO:0000256" key="1">
    <source>
        <dbReference type="ARBA" id="ARBA00004141"/>
    </source>
</evidence>
<feature type="transmembrane region" description="Helical" evidence="8">
    <location>
        <begin position="870"/>
        <end position="893"/>
    </location>
</feature>
<evidence type="ECO:0000256" key="5">
    <source>
        <dbReference type="ARBA" id="ARBA00022989"/>
    </source>
</evidence>
<keyword evidence="6 8" id="KW-0472">Membrane</keyword>
<keyword evidence="2" id="KW-0328">Glycosyltransferase</keyword>
<dbReference type="SUPFAM" id="SSF53448">
    <property type="entry name" value="Nucleotide-diphospho-sugar transferases"/>
    <property type="match status" value="1"/>
</dbReference>
<evidence type="ECO:0000256" key="8">
    <source>
        <dbReference type="SAM" id="Phobius"/>
    </source>
</evidence>
<dbReference type="PANTHER" id="PTHR43867">
    <property type="entry name" value="CELLULOSE SYNTHASE CATALYTIC SUBUNIT A [UDP-FORMING]"/>
    <property type="match status" value="1"/>
</dbReference>
<evidence type="ECO:0000259" key="9">
    <source>
        <dbReference type="Pfam" id="PF00535"/>
    </source>
</evidence>
<dbReference type="Gene3D" id="3.90.550.10">
    <property type="entry name" value="Spore Coat Polysaccharide Biosynthesis Protein SpsA, Chain A"/>
    <property type="match status" value="1"/>
</dbReference>
<gene>
    <name evidence="11" type="ORF">A2786_00935</name>
</gene>
<feature type="transmembrane region" description="Helical" evidence="8">
    <location>
        <begin position="1010"/>
        <end position="1029"/>
    </location>
</feature>